<keyword evidence="3" id="KW-1185">Reference proteome</keyword>
<organism evidence="2 3">
    <name type="scientific">Blautia obeum A2-162</name>
    <dbReference type="NCBI Taxonomy" id="657314"/>
    <lineage>
        <taxon>Bacteria</taxon>
        <taxon>Bacillati</taxon>
        <taxon>Bacillota</taxon>
        <taxon>Clostridia</taxon>
        <taxon>Lachnospirales</taxon>
        <taxon>Lachnospiraceae</taxon>
        <taxon>Blautia</taxon>
    </lineage>
</organism>
<reference evidence="2 3" key="1">
    <citation type="submission" date="2010-03" db="EMBL/GenBank/DDBJ databases">
        <title>The genome sequence of Ruminococcus obeum A2-162.</title>
        <authorList>
            <consortium name="metaHIT consortium -- http://www.metahit.eu/"/>
            <person name="Pajon A."/>
            <person name="Turner K."/>
            <person name="Parkhill J."/>
            <person name="Duncan S."/>
            <person name="Flint H."/>
        </authorList>
    </citation>
    <scope>NUCLEOTIDE SEQUENCE [LARGE SCALE GENOMIC DNA]</scope>
    <source>
        <strain evidence="2 3">A2-162</strain>
    </source>
</reference>
<dbReference type="PATRIC" id="fig|657314.3.peg.3514"/>
<evidence type="ECO:0000313" key="2">
    <source>
        <dbReference type="EMBL" id="CBL24796.1"/>
    </source>
</evidence>
<dbReference type="Proteomes" id="UP000008955">
    <property type="component" value="Chromosome"/>
</dbReference>
<dbReference type="EMBL" id="FP929054">
    <property type="protein sequence ID" value="CBL24796.1"/>
    <property type="molecule type" value="Genomic_DNA"/>
</dbReference>
<dbReference type="AlphaFoldDB" id="D4LVI8"/>
<name>D4LVI8_9FIRM</name>
<accession>D4LVI8</accession>
<evidence type="ECO:0000313" key="3">
    <source>
        <dbReference type="Proteomes" id="UP000008955"/>
    </source>
</evidence>
<dbReference type="HOGENOM" id="CLU_2697238_0_0_9"/>
<dbReference type="KEGG" id="rob:CK5_36420"/>
<proteinExistence type="predicted"/>
<feature type="region of interest" description="Disordered" evidence="1">
    <location>
        <begin position="51"/>
        <end position="73"/>
    </location>
</feature>
<gene>
    <name evidence="2" type="ORF">CK5_36420</name>
</gene>
<protein>
    <submittedName>
        <fullName evidence="2">Uncharacterized protein</fullName>
    </submittedName>
</protein>
<evidence type="ECO:0000256" key="1">
    <source>
        <dbReference type="SAM" id="MobiDB-lite"/>
    </source>
</evidence>
<reference evidence="2 3" key="2">
    <citation type="submission" date="2010-03" db="EMBL/GenBank/DDBJ databases">
        <authorList>
            <person name="Pajon A."/>
        </authorList>
    </citation>
    <scope>NUCLEOTIDE SEQUENCE [LARGE SCALE GENOMIC DNA]</scope>
    <source>
        <strain evidence="2 3">A2-162</strain>
    </source>
</reference>
<sequence>MAMFKEVADIKTADMLNLPVPEAEYHNVSVEPSEMQKEMVASLAERAEKVRGGGVDSSVDNMLKITNDGRKQR</sequence>